<protein>
    <recommendedName>
        <fullName evidence="8">L-mandelate dehydrogenase</fullName>
    </recommendedName>
</protein>
<dbReference type="AlphaFoldDB" id="A0A1A6A430"/>
<feature type="domain" description="Cytochrome b5 heme-binding" evidence="5">
    <location>
        <begin position="125"/>
        <end position="202"/>
    </location>
</feature>
<name>A0A1A6A430_9TREE</name>
<dbReference type="Gene3D" id="3.10.120.10">
    <property type="entry name" value="Cytochrome b5-like heme/steroid binding domain"/>
    <property type="match status" value="1"/>
</dbReference>
<feature type="region of interest" description="Disordered" evidence="3">
    <location>
        <begin position="87"/>
        <end position="107"/>
    </location>
</feature>
<evidence type="ECO:0000256" key="4">
    <source>
        <dbReference type="SAM" id="Phobius"/>
    </source>
</evidence>
<accession>A0A1A6A430</accession>
<dbReference type="InterPro" id="IPR037396">
    <property type="entry name" value="FMN_HAD"/>
</dbReference>
<comment type="cofactor">
    <cofactor evidence="1">
        <name>FMN</name>
        <dbReference type="ChEBI" id="CHEBI:58210"/>
    </cofactor>
</comment>
<dbReference type="GO" id="GO:0006089">
    <property type="term" value="P:lactate metabolic process"/>
    <property type="evidence" value="ECO:0007669"/>
    <property type="project" value="TreeGrafter"/>
</dbReference>
<feature type="transmembrane region" description="Helical" evidence="4">
    <location>
        <begin position="48"/>
        <end position="65"/>
    </location>
</feature>
<dbReference type="Pfam" id="PF01070">
    <property type="entry name" value="FMN_dh"/>
    <property type="match status" value="1"/>
</dbReference>
<dbReference type="PROSITE" id="PS51349">
    <property type="entry name" value="FMN_HYDROXY_ACID_DH_2"/>
    <property type="match status" value="1"/>
</dbReference>
<dbReference type="SUPFAM" id="SSF55856">
    <property type="entry name" value="Cytochrome b5-like heme/steroid binding domain"/>
    <property type="match status" value="1"/>
</dbReference>
<dbReference type="InterPro" id="IPR000262">
    <property type="entry name" value="FMN-dep_DH"/>
</dbReference>
<dbReference type="PROSITE" id="PS00557">
    <property type="entry name" value="FMN_HYDROXY_ACID_DH_1"/>
    <property type="match status" value="1"/>
</dbReference>
<dbReference type="InterPro" id="IPR001199">
    <property type="entry name" value="Cyt_B5-like_heme/steroid-bd"/>
</dbReference>
<dbReference type="GO" id="GO:0004460">
    <property type="term" value="F:L-lactate dehydrogenase (cytochrome) activity"/>
    <property type="evidence" value="ECO:0007669"/>
    <property type="project" value="TreeGrafter"/>
</dbReference>
<dbReference type="SUPFAM" id="SSF51395">
    <property type="entry name" value="FMN-linked oxidoreductases"/>
    <property type="match status" value="1"/>
</dbReference>
<evidence type="ECO:0000256" key="1">
    <source>
        <dbReference type="ARBA" id="ARBA00001917"/>
    </source>
</evidence>
<dbReference type="PANTHER" id="PTHR10578:SF101">
    <property type="entry name" value="L-LACTATE DEHYDROGENASE (CYTOCHROME B2)"/>
    <property type="match status" value="1"/>
</dbReference>
<dbReference type="SMART" id="SM01117">
    <property type="entry name" value="Cyt-b5"/>
    <property type="match status" value="1"/>
</dbReference>
<dbReference type="VEuPathDB" id="FungiDB:I303_04134"/>
<dbReference type="EMBL" id="KI894031">
    <property type="protein sequence ID" value="OBR84813.1"/>
    <property type="molecule type" value="Genomic_DNA"/>
</dbReference>
<sequence>MLRSTLVNTARRHGARAATHPCPTCTRAQFTSASSTTRRLPDTQSKRYIHAAVGLIAIIGVYAGTRSVIHLESRANVNEEQRKDIDGTVSGAKGSKKAGVMSRIDPQEDLRAEGWEVDGSSNDSDGYLTMAEVASHHLAHDAWVVVEGKVFDVTEFHKNHPGGSQIIVANAGRDVTELFKPVHPPNTLENNLSPECFKGLVNPKEVEESLRAFEAEQARVEKARDALPEVETMLGLEDLEETAQSFLAPRVSNYYSGYSLDGHSASQNRSSFRKCRLVPRVMRDVTSVRPQTKIFGIPSALPIYVSPSSNALLGHPDGELNIVRGAAKTGIVQGVSAAASFPLTEILEEKAKMDEEMGNKMGMVYQVYLSRDREKNVEQLQQVLEGGCQALLLTVDSNVGDHRQVTEKLKGTKGDAEPGIRMGPIENEDQWHDSSQNWDDLQFIQKHAPGLPIYLKGVSHIEDVRLAKKHGLAGCILSNHGGRQLDGARTGFDSLRSIHAQDPQLVKEIELYVDGGCRRGHEVLQALALGAKGVGLGRPFLWAQAAYGEQGVIRAVRILEKEIATAMQLMGVRDLSQIKPDMVECIQEIWK</sequence>
<dbReference type="STRING" id="1296121.A0A1A6A430"/>
<dbReference type="PROSITE" id="PS50255">
    <property type="entry name" value="CYTOCHROME_B5_2"/>
    <property type="match status" value="1"/>
</dbReference>
<feature type="region of interest" description="Disordered" evidence="3">
    <location>
        <begin position="1"/>
        <end position="20"/>
    </location>
</feature>
<evidence type="ECO:0000259" key="5">
    <source>
        <dbReference type="PROSITE" id="PS50255"/>
    </source>
</evidence>
<evidence type="ECO:0000256" key="3">
    <source>
        <dbReference type="SAM" id="MobiDB-lite"/>
    </source>
</evidence>
<evidence type="ECO:0000256" key="2">
    <source>
        <dbReference type="ARBA" id="ARBA00023002"/>
    </source>
</evidence>
<keyword evidence="4" id="KW-0812">Transmembrane</keyword>
<dbReference type="PANTHER" id="PTHR10578">
    <property type="entry name" value="S -2-HYDROXY-ACID OXIDASE-RELATED"/>
    <property type="match status" value="1"/>
</dbReference>
<evidence type="ECO:0008006" key="8">
    <source>
        <dbReference type="Google" id="ProtNLM"/>
    </source>
</evidence>
<dbReference type="InterPro" id="IPR013785">
    <property type="entry name" value="Aldolase_TIM"/>
</dbReference>
<dbReference type="Gene3D" id="3.20.20.70">
    <property type="entry name" value="Aldolase class I"/>
    <property type="match status" value="1"/>
</dbReference>
<keyword evidence="4" id="KW-1133">Transmembrane helix</keyword>
<feature type="domain" description="FMN hydroxy acid dehydrogenase" evidence="6">
    <location>
        <begin position="228"/>
        <end position="588"/>
    </location>
</feature>
<evidence type="ECO:0000259" key="6">
    <source>
        <dbReference type="PROSITE" id="PS51349"/>
    </source>
</evidence>
<reference evidence="7" key="1">
    <citation type="submission" date="2013-07" db="EMBL/GenBank/DDBJ databases">
        <title>The Genome Sequence of Cryptococcus dejecticola CBS10117.</title>
        <authorList>
            <consortium name="The Broad Institute Genome Sequencing Platform"/>
            <person name="Cuomo C."/>
            <person name="Litvintseva A."/>
            <person name="Chen Y."/>
            <person name="Heitman J."/>
            <person name="Sun S."/>
            <person name="Springer D."/>
            <person name="Dromer F."/>
            <person name="Young S.K."/>
            <person name="Zeng Q."/>
            <person name="Gargeya S."/>
            <person name="Fitzgerald M."/>
            <person name="Abouelleil A."/>
            <person name="Alvarado L."/>
            <person name="Berlin A.M."/>
            <person name="Chapman S.B."/>
            <person name="Dewar J."/>
            <person name="Goldberg J."/>
            <person name="Griggs A."/>
            <person name="Gujja S."/>
            <person name="Hansen M."/>
            <person name="Howarth C."/>
            <person name="Imamovic A."/>
            <person name="Larimer J."/>
            <person name="McCowan C."/>
            <person name="Murphy C."/>
            <person name="Pearson M."/>
            <person name="Priest M."/>
            <person name="Roberts A."/>
            <person name="Saif S."/>
            <person name="Shea T."/>
            <person name="Sykes S."/>
            <person name="Wortman J."/>
            <person name="Nusbaum C."/>
            <person name="Birren B."/>
        </authorList>
    </citation>
    <scope>NUCLEOTIDE SEQUENCE [LARGE SCALE GENOMIC DNA]</scope>
    <source>
        <strain evidence="7">CBS 10117</strain>
    </source>
</reference>
<dbReference type="InterPro" id="IPR008259">
    <property type="entry name" value="FMN_hydac_DH_AS"/>
</dbReference>
<dbReference type="OrthoDB" id="1925334at2759"/>
<evidence type="ECO:0000313" key="7">
    <source>
        <dbReference type="EMBL" id="OBR84813.1"/>
    </source>
</evidence>
<keyword evidence="4" id="KW-0472">Membrane</keyword>
<dbReference type="Pfam" id="PF00173">
    <property type="entry name" value="Cyt-b5"/>
    <property type="match status" value="1"/>
</dbReference>
<keyword evidence="2" id="KW-0560">Oxidoreductase</keyword>
<gene>
    <name evidence="7" type="ORF">I303_04134</name>
</gene>
<dbReference type="InterPro" id="IPR036400">
    <property type="entry name" value="Cyt_B5-like_heme/steroid_sf"/>
</dbReference>
<proteinExistence type="predicted"/>
<organism evidence="7">
    <name type="scientific">Kwoniella dejecticola CBS 10117</name>
    <dbReference type="NCBI Taxonomy" id="1296121"/>
    <lineage>
        <taxon>Eukaryota</taxon>
        <taxon>Fungi</taxon>
        <taxon>Dikarya</taxon>
        <taxon>Basidiomycota</taxon>
        <taxon>Agaricomycotina</taxon>
        <taxon>Tremellomycetes</taxon>
        <taxon>Tremellales</taxon>
        <taxon>Cryptococcaceae</taxon>
        <taxon>Kwoniella</taxon>
    </lineage>
</organism>